<evidence type="ECO:0000313" key="3">
    <source>
        <dbReference type="EMBL" id="GAO48931.1"/>
    </source>
</evidence>
<dbReference type="AlphaFoldDB" id="A0A0E9NGY7"/>
<evidence type="ECO:0000256" key="1">
    <source>
        <dbReference type="SAM" id="MobiDB-lite"/>
    </source>
</evidence>
<feature type="compositionally biased region" description="Low complexity" evidence="1">
    <location>
        <begin position="33"/>
        <end position="44"/>
    </location>
</feature>
<accession>A0A0E9NGY7</accession>
<feature type="region of interest" description="Disordered" evidence="1">
    <location>
        <begin position="312"/>
        <end position="337"/>
    </location>
</feature>
<organism evidence="3 4">
    <name type="scientific">Saitoella complicata (strain BCRC 22490 / CBS 7301 / JCM 7358 / NBRC 10748 / NRRL Y-17804)</name>
    <dbReference type="NCBI Taxonomy" id="698492"/>
    <lineage>
        <taxon>Eukaryota</taxon>
        <taxon>Fungi</taxon>
        <taxon>Dikarya</taxon>
        <taxon>Ascomycota</taxon>
        <taxon>Taphrinomycotina</taxon>
        <taxon>Taphrinomycotina incertae sedis</taxon>
        <taxon>Saitoella</taxon>
    </lineage>
</organism>
<sequence>MSAATLKAIIPPFLRRLSSRDTRSTITEDAPRTPSTTSSTITSPFDQKSPRRKSPKRRRSKPGPVQLKVLNQEELEQREREGLHIRATRSVDWSASGTSVRSVGIGSPSLVITECRRGSAPMITSAPATKTEFERVEVLLTPAAEVTDIAEGGSYFPTIVPEVMAFPPNWPLRDEEAVVDDEVVVEDAVAEEEEEGEVSVVLAEPISPTATPPPPATAPLTPRRAISFPTIDVTPTRTDTVRSRFSFEMTPIDDDAESAKGVDAILALREIDEGAEESPSRPSTNRTEVGGLSVHPLSSGLGIARFQEEINGADGFDPDQYEAESEDEGSTALPTPAFAPPSFALPVRPLSPNYIISEQLAPSLRSPVIDAGTFDTEAYDAEEEDDLPASECGESAFGDDEPPRQYAGFAAVTGEFDPDSYEDMPCDLYDEEDFDDTASLDSAMLREINGDVGEDFDDRFPTSESSSLASQAGVVNGAGNDDGRVVTEYLPDKAGGWVVEHRRRRKWIDGVGGGDEWEILARKKVEKGGRYTHMVFFEAKLGIFGVCLIFFRFLFFSHFIAKQNLHRHTAEYKTSPSPWTPSFSSNPPAVKPPEVFDCGLLRTVGDGPNLLSHHILNSVLTPPCPFCRCSVSGHKHLSTLLQAHTLHYSFHTTKSHR</sequence>
<reference evidence="3 4" key="3">
    <citation type="journal article" date="2015" name="Genome Announc.">
        <title>Draft Genome Sequence of the Archiascomycetous Yeast Saitoella complicata.</title>
        <authorList>
            <person name="Yamauchi K."/>
            <person name="Kondo S."/>
            <person name="Hamamoto M."/>
            <person name="Takahashi Y."/>
            <person name="Ogura Y."/>
            <person name="Hayashi T."/>
            <person name="Nishida H."/>
        </authorList>
    </citation>
    <scope>NUCLEOTIDE SEQUENCE [LARGE SCALE GENOMIC DNA]</scope>
    <source>
        <strain evidence="3 4">NRRL Y-17804</strain>
    </source>
</reference>
<feature type="transmembrane region" description="Helical" evidence="2">
    <location>
        <begin position="541"/>
        <end position="561"/>
    </location>
</feature>
<proteinExistence type="predicted"/>
<reference evidence="3 4" key="2">
    <citation type="journal article" date="2014" name="J. Gen. Appl. Microbiol.">
        <title>The early diverging ascomycetous budding yeast Saitoella complicata has three histone deacetylases belonging to the Clr6, Hos2, and Rpd3 lineages.</title>
        <authorList>
            <person name="Nishida H."/>
            <person name="Matsumoto T."/>
            <person name="Kondo S."/>
            <person name="Hamamoto M."/>
            <person name="Yoshikawa H."/>
        </authorList>
    </citation>
    <scope>NUCLEOTIDE SEQUENCE [LARGE SCALE GENOMIC DNA]</scope>
    <source>
        <strain evidence="3 4">NRRL Y-17804</strain>
    </source>
</reference>
<feature type="compositionally biased region" description="Basic residues" evidence="1">
    <location>
        <begin position="50"/>
        <end position="61"/>
    </location>
</feature>
<feature type="region of interest" description="Disordered" evidence="1">
    <location>
        <begin position="17"/>
        <end position="74"/>
    </location>
</feature>
<feature type="region of interest" description="Disordered" evidence="1">
    <location>
        <begin position="271"/>
        <end position="293"/>
    </location>
</feature>
<reference evidence="3 4" key="1">
    <citation type="journal article" date="2011" name="J. Gen. Appl. Microbiol.">
        <title>Draft genome sequencing of the enigmatic yeast Saitoella complicata.</title>
        <authorList>
            <person name="Nishida H."/>
            <person name="Hamamoto M."/>
            <person name="Sugiyama J."/>
        </authorList>
    </citation>
    <scope>NUCLEOTIDE SEQUENCE [LARGE SCALE GENOMIC DNA]</scope>
    <source>
        <strain evidence="3 4">NRRL Y-17804</strain>
    </source>
</reference>
<dbReference type="Proteomes" id="UP000033140">
    <property type="component" value="Unassembled WGS sequence"/>
</dbReference>
<feature type="compositionally biased region" description="Acidic residues" evidence="1">
    <location>
        <begin position="316"/>
        <end position="329"/>
    </location>
</feature>
<name>A0A0E9NGY7_SAICN</name>
<evidence type="ECO:0000256" key="2">
    <source>
        <dbReference type="SAM" id="Phobius"/>
    </source>
</evidence>
<keyword evidence="2" id="KW-1133">Transmembrane helix</keyword>
<keyword evidence="2" id="KW-0812">Transmembrane</keyword>
<keyword evidence="2" id="KW-0472">Membrane</keyword>
<evidence type="ECO:0000313" key="4">
    <source>
        <dbReference type="Proteomes" id="UP000033140"/>
    </source>
</evidence>
<protein>
    <submittedName>
        <fullName evidence="3">Uncharacterized protein</fullName>
    </submittedName>
</protein>
<comment type="caution">
    <text evidence="3">The sequence shown here is derived from an EMBL/GenBank/DDBJ whole genome shotgun (WGS) entry which is preliminary data.</text>
</comment>
<dbReference type="EMBL" id="BACD03000018">
    <property type="protein sequence ID" value="GAO48931.1"/>
    <property type="molecule type" value="Genomic_DNA"/>
</dbReference>
<keyword evidence="4" id="KW-1185">Reference proteome</keyword>
<gene>
    <name evidence="3" type="ORF">G7K_3093-t1</name>
</gene>